<organism evidence="1 2">
    <name type="scientific">Perkinsus chesapeaki</name>
    <name type="common">Clam parasite</name>
    <name type="synonym">Perkinsus andrewsi</name>
    <dbReference type="NCBI Taxonomy" id="330153"/>
    <lineage>
        <taxon>Eukaryota</taxon>
        <taxon>Sar</taxon>
        <taxon>Alveolata</taxon>
        <taxon>Perkinsozoa</taxon>
        <taxon>Perkinsea</taxon>
        <taxon>Perkinsida</taxon>
        <taxon>Perkinsidae</taxon>
        <taxon>Perkinsus</taxon>
    </lineage>
</organism>
<name>A0A7J6N107_PERCH</name>
<dbReference type="Proteomes" id="UP000591131">
    <property type="component" value="Unassembled WGS sequence"/>
</dbReference>
<comment type="caution">
    <text evidence="1">The sequence shown here is derived from an EMBL/GenBank/DDBJ whole genome shotgun (WGS) entry which is preliminary data.</text>
</comment>
<reference evidence="1 2" key="1">
    <citation type="submission" date="2020-04" db="EMBL/GenBank/DDBJ databases">
        <title>Perkinsus chesapeaki whole genome sequence.</title>
        <authorList>
            <person name="Bogema D.R."/>
        </authorList>
    </citation>
    <scope>NUCLEOTIDE SEQUENCE [LARGE SCALE GENOMIC DNA]</scope>
    <source>
        <strain evidence="1">ATCC PRA-425</strain>
    </source>
</reference>
<keyword evidence="2" id="KW-1185">Reference proteome</keyword>
<sequence length="1010" mass="112061">MPPIERGRRLLECMPSVIGAAQWDARRFENEGRSLWKSLRVGILDAGRDPKVLDTVEEASVVAAWDFMLRILESSPSSGRQILECVAIVSQSGIWLLGFTKVKMPCRLALWRVTPSKRSSGPGPAQVFSSLLSRLWKGGQESLVWDDIFQPVDSVLANRQFIDDLMRLMNEEQRKSFTTESAVGRAVTSAAVADDTKAAEETTDGVSSKTPTCEQANEMVIGMTDEVTDEQLSGKEVVQRLTAAAVDAMEVASVCIDNYFHQSSFTSLRNFNIARENVLELRKLSNRLDNLKARLFFFGPCYAGRTSLVAAMANFPLRGDAARTALTTEWHHSPSTAFPRLTMPLQLNELLQEWETSLTPRLGADDACPTQSTALPCSAEGVDGVNELLKRMNNIVWSGMKQGIISDEHYRLLLAHPEMALTIHTDFGNSITNSDADTDQLGELILVDSVSPDGKLYDNSLISQMLRTQAKQSDGMVLVVDASKRPSASDFPSLLLLLKALQADGCLTAENLWIVGNCIDKLPGYSLPEAGRRSFVSAIRFSLQEAFTGLLHNDTYTGEQRESCLAAASRLGVLGIYGKWKMHSLFGKKSNSPITSTIMASLQEQPWFAEICSLLYGVHWPAAASLRNMTVKAWDREMKALVEMGQIKNSVSPCILGRAWTSMLPRSIDLALLQLKAMIRDYMAEVKALTGPCDQQSLISDRTSELRAVFVTFLADVESKIVSATTELPGEDECCTTRLETTMPSEDSVTFEDVSNQPVLEFLRNTSEGALKEWNDQYNSSRTQAYQSTLEALEKWYRTVQHFLRKSRANAITRRRVSATFSAVYGQLDDDCHPCYLEEGKLKELILATARQEVHMTKNPSLFNRGNKVYSLERSAVEKFLRALYSLWFGRVRQALTSNFIDPIKRNFEAISSILQDASGVVASGSGDIDSNFSFVATLEPTLQDIMEFQLYAEGGEHSDAPGKQEREQVDAILSRVSEAVEAAKGLKCYRETVSEEESSIPVKGGWLPW</sequence>
<accession>A0A7J6N107</accession>
<dbReference type="EMBL" id="JAAPAO010000014">
    <property type="protein sequence ID" value="KAF4677406.1"/>
    <property type="molecule type" value="Genomic_DNA"/>
</dbReference>
<dbReference type="OrthoDB" id="420112at2759"/>
<protein>
    <submittedName>
        <fullName evidence="1">Uncharacterized protein</fullName>
    </submittedName>
</protein>
<dbReference type="AlphaFoldDB" id="A0A7J6N107"/>
<gene>
    <name evidence="1" type="ORF">FOL47_001618</name>
</gene>
<evidence type="ECO:0000313" key="2">
    <source>
        <dbReference type="Proteomes" id="UP000591131"/>
    </source>
</evidence>
<proteinExistence type="predicted"/>
<evidence type="ECO:0000313" key="1">
    <source>
        <dbReference type="EMBL" id="KAF4677406.1"/>
    </source>
</evidence>